<dbReference type="PANTHER" id="PTHR46825">
    <property type="entry name" value="D-ALANYL-D-ALANINE-CARBOXYPEPTIDASE/ENDOPEPTIDASE AMPH"/>
    <property type="match status" value="1"/>
</dbReference>
<feature type="transmembrane region" description="Helical" evidence="7">
    <location>
        <begin position="611"/>
        <end position="632"/>
    </location>
</feature>
<keyword evidence="5 7" id="KW-1133">Transmembrane helix</keyword>
<feature type="domain" description="ABC transporter" evidence="9">
    <location>
        <begin position="819"/>
        <end position="1029"/>
    </location>
</feature>
<dbReference type="GO" id="GO:0015833">
    <property type="term" value="P:peptide transport"/>
    <property type="evidence" value="ECO:0007669"/>
    <property type="project" value="InterPro"/>
</dbReference>
<dbReference type="Pfam" id="PF00005">
    <property type="entry name" value="ABC_tran"/>
    <property type="match status" value="1"/>
</dbReference>
<organism evidence="11 12">
    <name type="scientific">Tengunoibacter tsumagoiensis</name>
    <dbReference type="NCBI Taxonomy" id="2014871"/>
    <lineage>
        <taxon>Bacteria</taxon>
        <taxon>Bacillati</taxon>
        <taxon>Chloroflexota</taxon>
        <taxon>Ktedonobacteria</taxon>
        <taxon>Ktedonobacterales</taxon>
        <taxon>Dictyobacteraceae</taxon>
        <taxon>Tengunoibacter</taxon>
    </lineage>
</organism>
<evidence type="ECO:0000256" key="2">
    <source>
        <dbReference type="ARBA" id="ARBA00022692"/>
    </source>
</evidence>
<keyword evidence="12" id="KW-1185">Reference proteome</keyword>
<feature type="transmembrane region" description="Helical" evidence="7">
    <location>
        <begin position="638"/>
        <end position="657"/>
    </location>
</feature>
<dbReference type="NCBIfam" id="TIGR01194">
    <property type="entry name" value="cyc_pep_trnsptr"/>
    <property type="match status" value="1"/>
</dbReference>
<evidence type="ECO:0000256" key="1">
    <source>
        <dbReference type="ARBA" id="ARBA00004651"/>
    </source>
</evidence>
<evidence type="ECO:0000256" key="3">
    <source>
        <dbReference type="ARBA" id="ARBA00022741"/>
    </source>
</evidence>
<feature type="transmembrane region" description="Helical" evidence="7">
    <location>
        <begin position="536"/>
        <end position="554"/>
    </location>
</feature>
<dbReference type="PROSITE" id="PS50929">
    <property type="entry name" value="ABC_TM1F"/>
    <property type="match status" value="1"/>
</dbReference>
<dbReference type="Pfam" id="PF00664">
    <property type="entry name" value="ABC_membrane"/>
    <property type="match status" value="1"/>
</dbReference>
<keyword evidence="3" id="KW-0547">Nucleotide-binding</keyword>
<accession>A0A402A975</accession>
<dbReference type="InterPro" id="IPR003593">
    <property type="entry name" value="AAA+_ATPase"/>
</dbReference>
<evidence type="ECO:0000256" key="7">
    <source>
        <dbReference type="SAM" id="Phobius"/>
    </source>
</evidence>
<dbReference type="Gene3D" id="1.20.1560.10">
    <property type="entry name" value="ABC transporter type 1, transmembrane domain"/>
    <property type="match status" value="1"/>
</dbReference>
<dbReference type="InterPro" id="IPR003439">
    <property type="entry name" value="ABC_transporter-like_ATP-bd"/>
</dbReference>
<dbReference type="AlphaFoldDB" id="A0A402A975"/>
<dbReference type="GO" id="GO:0140359">
    <property type="term" value="F:ABC-type transporter activity"/>
    <property type="evidence" value="ECO:0007669"/>
    <property type="project" value="InterPro"/>
</dbReference>
<comment type="subcellular location">
    <subcellularLocation>
        <location evidence="1">Cell membrane</location>
        <topology evidence="1">Multi-pass membrane protein</topology>
    </subcellularLocation>
</comment>
<protein>
    <recommendedName>
        <fullName evidence="13">Cyclic peptide transporter</fullName>
    </recommendedName>
</protein>
<evidence type="ECO:0000313" key="12">
    <source>
        <dbReference type="Proteomes" id="UP000287352"/>
    </source>
</evidence>
<dbReference type="SUPFAM" id="SSF52540">
    <property type="entry name" value="P-loop containing nucleoside triphosphate hydrolases"/>
    <property type="match status" value="1"/>
</dbReference>
<feature type="domain" description="ABC transmembrane type-1" evidence="10">
    <location>
        <begin position="507"/>
        <end position="781"/>
    </location>
</feature>
<feature type="transmembrane region" description="Helical" evidence="7">
    <location>
        <begin position="504"/>
        <end position="524"/>
    </location>
</feature>
<feature type="signal peptide" evidence="8">
    <location>
        <begin position="1"/>
        <end position="23"/>
    </location>
</feature>
<dbReference type="Gene3D" id="3.40.710.10">
    <property type="entry name" value="DD-peptidase/beta-lactamase superfamily"/>
    <property type="match status" value="1"/>
</dbReference>
<dbReference type="Pfam" id="PF00144">
    <property type="entry name" value="Beta-lactamase"/>
    <property type="match status" value="1"/>
</dbReference>
<evidence type="ECO:0008006" key="13">
    <source>
        <dbReference type="Google" id="ProtNLM"/>
    </source>
</evidence>
<dbReference type="GO" id="GO:0005524">
    <property type="term" value="F:ATP binding"/>
    <property type="evidence" value="ECO:0007669"/>
    <property type="project" value="UniProtKB-KW"/>
</dbReference>
<dbReference type="SUPFAM" id="SSF90123">
    <property type="entry name" value="ABC transporter transmembrane region"/>
    <property type="match status" value="1"/>
</dbReference>
<dbReference type="InterPro" id="IPR036640">
    <property type="entry name" value="ABC1_TM_sf"/>
</dbReference>
<name>A0A402A975_9CHLR</name>
<gene>
    <name evidence="11" type="ORF">KTT_55930</name>
</gene>
<dbReference type="InterPro" id="IPR012338">
    <property type="entry name" value="Beta-lactam/transpept-like"/>
</dbReference>
<keyword evidence="8" id="KW-0732">Signal</keyword>
<evidence type="ECO:0000259" key="9">
    <source>
        <dbReference type="PROSITE" id="PS50893"/>
    </source>
</evidence>
<proteinExistence type="predicted"/>
<dbReference type="Gene3D" id="3.40.50.300">
    <property type="entry name" value="P-loop containing nucleotide triphosphate hydrolases"/>
    <property type="match status" value="1"/>
</dbReference>
<dbReference type="InterPro" id="IPR001466">
    <property type="entry name" value="Beta-lactam-related"/>
</dbReference>
<dbReference type="GO" id="GO:0016887">
    <property type="term" value="F:ATP hydrolysis activity"/>
    <property type="evidence" value="ECO:0007669"/>
    <property type="project" value="InterPro"/>
</dbReference>
<dbReference type="Proteomes" id="UP000287352">
    <property type="component" value="Unassembled WGS sequence"/>
</dbReference>
<keyword evidence="6 7" id="KW-0472">Membrane</keyword>
<evidence type="ECO:0000313" key="11">
    <source>
        <dbReference type="EMBL" id="GCE15734.1"/>
    </source>
</evidence>
<evidence type="ECO:0000256" key="6">
    <source>
        <dbReference type="ARBA" id="ARBA00023136"/>
    </source>
</evidence>
<evidence type="ECO:0000256" key="5">
    <source>
        <dbReference type="ARBA" id="ARBA00022989"/>
    </source>
</evidence>
<keyword evidence="4" id="KW-0067">ATP-binding</keyword>
<sequence>MKIIKIILLLIVCLALLPGVAHASAHPAAAPSQQKSLTTTIDTYMQEQVKNAKIPGFAAAVIENNQVIYRLNSGDARTANAQGPVTSSTLFELGSNSKAFTGLAILQLEDQHLLSGQESVSTYLPWFWLTYKGEKATITLDELLHHTSGIGAETIGSIPTSSSNTALQETVKTLVGTELKHQPGKTFEYATINYDVLGLIIQSVTNETYESYIHDHILLPLGLNHTYVGRQSLPPAQLPIGYKACFYTTCPYQAPDYYGNTPAGYILSDQADMIRWTEIQLGTIAVPAPFQQLIQQSHIPDRSVAPDTDGSSYAIGWSVYQIGSGLISHDGANPNFSSYVGMLPAQKVSVILMGNIDYSNMHAMGKGILDLILGNTPSTMDEEQYTKIDQTTSFLTLLFIPVALVLLWFLGGDIVQLFQRKRKFVPLRLQKVMELGASFLLLGLFAWSLYNVPILFFPGMPWSFIIVWGPVTILSAVSMIIVTAALVYICYLMTTLTYGVNERVYYWLTVFSIISGIGNAFIIFVINDTFTRTDNLTNGLLIYFVIGIVTYVFGQRFVRRKVIGLTNNLLYTQRVRLLRAVQDTPYRTFETLERGSLIAGLNNDTEVISNCVSLAITGMTNLATMVCCLAYLGFMNALGLLIALVVIVSTAGAYFMVGQRSEQSWEIMRDAQNKFFRLIDDMLDGFKELQLSSRKRTAFQQDIEASCEEYKEQRIRGEIRFADVFVLGELLFVIVIGFVSFVYPYIFPNLPKGVLQSYVFVFLYMTGPVNAVLEAYPQVLRMRVSWKRILELSNRLAKTAIERQAIPATVFNDEDELHIDIQHVLFEYTDKDGKTFALGPIDYSFRSSEVVFITGGNGSGKSTLAKIITGLYSPDEGSVRLNGEAIPPDHLSEYYSAIFSDFYLFEKLYGLDLDGQEEKIQEYLELLRMLDKVQIQNGRFSTTRLSTGQRKRLALLISYLEDRPVCIYDEWASDQDPEYRAFFYNDIVPALRARGKCVIIITHDDRYFHLADKVLKLEMGKTVPVAVEGR</sequence>
<comment type="caution">
    <text evidence="11">The sequence shown here is derived from an EMBL/GenBank/DDBJ whole genome shotgun (WGS) entry which is preliminary data.</text>
</comment>
<dbReference type="RefSeq" id="WP_126583156.1">
    <property type="nucleotide sequence ID" value="NZ_BIFR01000002.1"/>
</dbReference>
<feature type="transmembrane region" description="Helical" evidence="7">
    <location>
        <begin position="755"/>
        <end position="773"/>
    </location>
</feature>
<feature type="chain" id="PRO_5018965740" description="Cyclic peptide transporter" evidence="8">
    <location>
        <begin position="24"/>
        <end position="1030"/>
    </location>
</feature>
<dbReference type="GO" id="GO:0005886">
    <property type="term" value="C:plasma membrane"/>
    <property type="evidence" value="ECO:0007669"/>
    <property type="project" value="UniProtKB-SubCell"/>
</dbReference>
<evidence type="ECO:0000256" key="8">
    <source>
        <dbReference type="SAM" id="SignalP"/>
    </source>
</evidence>
<dbReference type="SUPFAM" id="SSF56601">
    <property type="entry name" value="beta-lactamase/transpeptidase-like"/>
    <property type="match status" value="1"/>
</dbReference>
<keyword evidence="2 7" id="KW-0812">Transmembrane</keyword>
<dbReference type="InterPro" id="IPR027417">
    <property type="entry name" value="P-loop_NTPase"/>
</dbReference>
<dbReference type="OrthoDB" id="162146at2"/>
<dbReference type="InterPro" id="IPR005898">
    <property type="entry name" value="Cyc_pep_transpt_SyrD/YojI"/>
</dbReference>
<dbReference type="InterPro" id="IPR011527">
    <property type="entry name" value="ABC1_TM_dom"/>
</dbReference>
<dbReference type="EMBL" id="BIFR01000002">
    <property type="protein sequence ID" value="GCE15734.1"/>
    <property type="molecule type" value="Genomic_DNA"/>
</dbReference>
<dbReference type="PANTHER" id="PTHR46825:SF11">
    <property type="entry name" value="PENICILLIN-BINDING PROTEIN 4"/>
    <property type="match status" value="1"/>
</dbReference>
<feature type="transmembrane region" description="Helical" evidence="7">
    <location>
        <begin position="432"/>
        <end position="450"/>
    </location>
</feature>
<feature type="transmembrane region" description="Helical" evidence="7">
    <location>
        <begin position="462"/>
        <end position="492"/>
    </location>
</feature>
<dbReference type="PROSITE" id="PS50893">
    <property type="entry name" value="ABC_TRANSPORTER_2"/>
    <property type="match status" value="1"/>
</dbReference>
<evidence type="ECO:0000259" key="10">
    <source>
        <dbReference type="PROSITE" id="PS50929"/>
    </source>
</evidence>
<reference evidence="12" key="1">
    <citation type="submission" date="2018-12" db="EMBL/GenBank/DDBJ databases">
        <title>Tengunoibacter tsumagoiensis gen. nov., sp. nov., Dictyobacter kobayashii sp. nov., D. alpinus sp. nov., and D. joshuensis sp. nov. and description of Dictyobacteraceae fam. nov. within the order Ktedonobacterales isolated from Tengu-no-mugimeshi.</title>
        <authorList>
            <person name="Wang C.M."/>
            <person name="Zheng Y."/>
            <person name="Sakai Y."/>
            <person name="Toyoda A."/>
            <person name="Minakuchi Y."/>
            <person name="Abe K."/>
            <person name="Yokota A."/>
            <person name="Yabe S."/>
        </authorList>
    </citation>
    <scope>NUCLEOTIDE SEQUENCE [LARGE SCALE GENOMIC DNA]</scope>
    <source>
        <strain evidence="12">Uno3</strain>
    </source>
</reference>
<feature type="transmembrane region" description="Helical" evidence="7">
    <location>
        <begin position="394"/>
        <end position="411"/>
    </location>
</feature>
<feature type="transmembrane region" description="Helical" evidence="7">
    <location>
        <begin position="721"/>
        <end position="743"/>
    </location>
</feature>
<dbReference type="InterPro" id="IPR050491">
    <property type="entry name" value="AmpC-like"/>
</dbReference>
<dbReference type="SMART" id="SM00382">
    <property type="entry name" value="AAA"/>
    <property type="match status" value="1"/>
</dbReference>
<evidence type="ECO:0000256" key="4">
    <source>
        <dbReference type="ARBA" id="ARBA00022840"/>
    </source>
</evidence>
<dbReference type="GO" id="GO:1904680">
    <property type="term" value="F:peptide transmembrane transporter activity"/>
    <property type="evidence" value="ECO:0007669"/>
    <property type="project" value="InterPro"/>
</dbReference>